<feature type="non-terminal residue" evidence="5">
    <location>
        <position position="1"/>
    </location>
</feature>
<evidence type="ECO:0000313" key="5">
    <source>
        <dbReference type="EMBL" id="MDZ5035432.1"/>
    </source>
</evidence>
<evidence type="ECO:0000256" key="1">
    <source>
        <dbReference type="ARBA" id="ARBA00001964"/>
    </source>
</evidence>
<dbReference type="SUPFAM" id="SSF52518">
    <property type="entry name" value="Thiamin diphosphate-binding fold (THDP-binding)"/>
    <property type="match status" value="1"/>
</dbReference>
<evidence type="ECO:0000256" key="3">
    <source>
        <dbReference type="ARBA" id="ARBA00023052"/>
    </source>
</evidence>
<protein>
    <submittedName>
        <fullName evidence="5">Transketolase</fullName>
    </submittedName>
</protein>
<feature type="domain" description="Transketolase N-terminal" evidence="4">
    <location>
        <begin position="2"/>
        <end position="65"/>
    </location>
</feature>
<sequence length="68" mass="7220">LVIDGHNIEEIINAIDKAKNCKGKPTAVICNTIKGKGVSFMENQAAWHGTAPSKEQCEQALAEIGGNN</sequence>
<dbReference type="Pfam" id="PF00456">
    <property type="entry name" value="Transketolase_N"/>
    <property type="match status" value="1"/>
</dbReference>
<comment type="cofactor">
    <cofactor evidence="1">
        <name>thiamine diphosphate</name>
        <dbReference type="ChEBI" id="CHEBI:58937"/>
    </cofactor>
</comment>
<dbReference type="PANTHER" id="PTHR47514">
    <property type="entry name" value="TRANSKETOLASE N-TERMINAL SECTION-RELATED"/>
    <property type="match status" value="1"/>
</dbReference>
<dbReference type="Proteomes" id="UP001289066">
    <property type="component" value="Unassembled WGS sequence"/>
</dbReference>
<gene>
    <name evidence="5" type="ORF">GNF81_22400</name>
</gene>
<organism evidence="5 6">
    <name type="scientific">Clostridium perfringens</name>
    <dbReference type="NCBI Taxonomy" id="1502"/>
    <lineage>
        <taxon>Bacteria</taxon>
        <taxon>Bacillati</taxon>
        <taxon>Bacillota</taxon>
        <taxon>Clostridia</taxon>
        <taxon>Eubacteriales</taxon>
        <taxon>Clostridiaceae</taxon>
        <taxon>Clostridium</taxon>
    </lineage>
</organism>
<accession>A0AAW9J6V0</accession>
<reference evidence="5" key="1">
    <citation type="submission" date="2019-11" db="EMBL/GenBank/DDBJ databases">
        <title>Characterization of Clostridium perfringens isolates from swine manure treated agricultural soils.</title>
        <authorList>
            <person name="Wushke S.T."/>
        </authorList>
    </citation>
    <scope>NUCLEOTIDE SEQUENCE</scope>
    <source>
        <strain evidence="5">X15</strain>
    </source>
</reference>
<dbReference type="InterPro" id="IPR029061">
    <property type="entry name" value="THDP-binding"/>
</dbReference>
<evidence type="ECO:0000313" key="6">
    <source>
        <dbReference type="Proteomes" id="UP001289066"/>
    </source>
</evidence>
<dbReference type="Gene3D" id="3.40.50.970">
    <property type="match status" value="1"/>
</dbReference>
<evidence type="ECO:0000256" key="2">
    <source>
        <dbReference type="ARBA" id="ARBA00007131"/>
    </source>
</evidence>
<evidence type="ECO:0000259" key="4">
    <source>
        <dbReference type="Pfam" id="PF00456"/>
    </source>
</evidence>
<dbReference type="AlphaFoldDB" id="A0AAW9J6V0"/>
<dbReference type="PANTHER" id="PTHR47514:SF1">
    <property type="entry name" value="TRANSKETOLASE N-TERMINAL SECTION-RELATED"/>
    <property type="match status" value="1"/>
</dbReference>
<dbReference type="InterPro" id="IPR005474">
    <property type="entry name" value="Transketolase_N"/>
</dbReference>
<comment type="similarity">
    <text evidence="2">Belongs to the transketolase family.</text>
</comment>
<name>A0AAW9J6V0_CLOPF</name>
<comment type="caution">
    <text evidence="5">The sequence shown here is derived from an EMBL/GenBank/DDBJ whole genome shotgun (WGS) entry which is preliminary data.</text>
</comment>
<keyword evidence="3" id="KW-0786">Thiamine pyrophosphate</keyword>
<dbReference type="EMBL" id="WNVG01001639">
    <property type="protein sequence ID" value="MDZ5035432.1"/>
    <property type="molecule type" value="Genomic_DNA"/>
</dbReference>
<proteinExistence type="inferred from homology"/>